<evidence type="ECO:0000256" key="1">
    <source>
        <dbReference type="ARBA" id="ARBA00022614"/>
    </source>
</evidence>
<feature type="domain" description="R13L1/DRL21-like LRR repeat region" evidence="9">
    <location>
        <begin position="680"/>
        <end position="810"/>
    </location>
</feature>
<dbReference type="InterPro" id="IPR002182">
    <property type="entry name" value="NB-ARC"/>
</dbReference>
<dbReference type="EMBL" id="JAMYWD010000005">
    <property type="protein sequence ID" value="KAJ4970983.1"/>
    <property type="molecule type" value="Genomic_DNA"/>
</dbReference>
<keyword evidence="5" id="KW-0067">ATP-binding</keyword>
<evidence type="ECO:0000256" key="3">
    <source>
        <dbReference type="ARBA" id="ARBA00022741"/>
    </source>
</evidence>
<gene>
    <name evidence="10" type="ORF">NE237_004082</name>
</gene>
<dbReference type="GO" id="GO:0051707">
    <property type="term" value="P:response to other organism"/>
    <property type="evidence" value="ECO:0007669"/>
    <property type="project" value="UniProtKB-ARBA"/>
</dbReference>
<protein>
    <recommendedName>
        <fullName evidence="12">Disease resistance protein RGA3</fullName>
    </recommendedName>
</protein>
<dbReference type="InterPro" id="IPR003591">
    <property type="entry name" value="Leu-rich_rpt_typical-subtyp"/>
</dbReference>
<keyword evidence="2" id="KW-0677">Repeat</keyword>
<dbReference type="Pfam" id="PF18052">
    <property type="entry name" value="Rx_N"/>
    <property type="match status" value="1"/>
</dbReference>
<evidence type="ECO:0000256" key="5">
    <source>
        <dbReference type="ARBA" id="ARBA00022840"/>
    </source>
</evidence>
<evidence type="ECO:0000313" key="11">
    <source>
        <dbReference type="Proteomes" id="UP001141806"/>
    </source>
</evidence>
<dbReference type="Gene3D" id="3.80.10.10">
    <property type="entry name" value="Ribonuclease Inhibitor"/>
    <property type="match status" value="2"/>
</dbReference>
<dbReference type="GO" id="GO:0005524">
    <property type="term" value="F:ATP binding"/>
    <property type="evidence" value="ECO:0007669"/>
    <property type="project" value="UniProtKB-KW"/>
</dbReference>
<evidence type="ECO:0000259" key="9">
    <source>
        <dbReference type="Pfam" id="PF25019"/>
    </source>
</evidence>
<dbReference type="InterPro" id="IPR058922">
    <property type="entry name" value="WHD_DRP"/>
</dbReference>
<dbReference type="Pfam" id="PF00931">
    <property type="entry name" value="NB-ARC"/>
    <property type="match status" value="1"/>
</dbReference>
<dbReference type="Gene3D" id="1.20.5.4130">
    <property type="match status" value="1"/>
</dbReference>
<evidence type="ECO:0000259" key="6">
    <source>
        <dbReference type="Pfam" id="PF00931"/>
    </source>
</evidence>
<dbReference type="OrthoDB" id="1896560at2759"/>
<dbReference type="InterPro" id="IPR038005">
    <property type="entry name" value="RX-like_CC"/>
</dbReference>
<dbReference type="Pfam" id="PF25019">
    <property type="entry name" value="LRR_R13L1-DRL21"/>
    <property type="match status" value="1"/>
</dbReference>
<keyword evidence="1" id="KW-0433">Leucine-rich repeat</keyword>
<dbReference type="PANTHER" id="PTHR36766">
    <property type="entry name" value="PLANT BROAD-SPECTRUM MILDEW RESISTANCE PROTEIN RPW8"/>
    <property type="match status" value="1"/>
</dbReference>
<proteinExistence type="predicted"/>
<feature type="domain" description="Disease resistance N-terminal" evidence="7">
    <location>
        <begin position="10"/>
        <end position="97"/>
    </location>
</feature>
<evidence type="ECO:0000256" key="4">
    <source>
        <dbReference type="ARBA" id="ARBA00022821"/>
    </source>
</evidence>
<keyword evidence="11" id="KW-1185">Reference proteome</keyword>
<feature type="domain" description="Disease resistance protein winged helix" evidence="8">
    <location>
        <begin position="423"/>
        <end position="495"/>
    </location>
</feature>
<dbReference type="Pfam" id="PF23559">
    <property type="entry name" value="WHD_DRP"/>
    <property type="match status" value="1"/>
</dbReference>
<organism evidence="10 11">
    <name type="scientific">Protea cynaroides</name>
    <dbReference type="NCBI Taxonomy" id="273540"/>
    <lineage>
        <taxon>Eukaryota</taxon>
        <taxon>Viridiplantae</taxon>
        <taxon>Streptophyta</taxon>
        <taxon>Embryophyta</taxon>
        <taxon>Tracheophyta</taxon>
        <taxon>Spermatophyta</taxon>
        <taxon>Magnoliopsida</taxon>
        <taxon>Proteales</taxon>
        <taxon>Proteaceae</taxon>
        <taxon>Protea</taxon>
    </lineage>
</organism>
<dbReference type="InterPro" id="IPR025875">
    <property type="entry name" value="Leu-rich_rpt_4"/>
</dbReference>
<dbReference type="AlphaFoldDB" id="A0A9Q0KI07"/>
<dbReference type="PRINTS" id="PR00364">
    <property type="entry name" value="DISEASERSIST"/>
</dbReference>
<reference evidence="10" key="1">
    <citation type="journal article" date="2023" name="Plant J.">
        <title>The genome of the king protea, Protea cynaroides.</title>
        <authorList>
            <person name="Chang J."/>
            <person name="Duong T.A."/>
            <person name="Schoeman C."/>
            <person name="Ma X."/>
            <person name="Roodt D."/>
            <person name="Barker N."/>
            <person name="Li Z."/>
            <person name="Van de Peer Y."/>
            <person name="Mizrachi E."/>
        </authorList>
    </citation>
    <scope>NUCLEOTIDE SEQUENCE</scope>
    <source>
        <tissue evidence="10">Young leaves</tissue>
    </source>
</reference>
<evidence type="ECO:0008006" key="12">
    <source>
        <dbReference type="Google" id="ProtNLM"/>
    </source>
</evidence>
<dbReference type="SUPFAM" id="SSF52540">
    <property type="entry name" value="P-loop containing nucleoside triphosphate hydrolases"/>
    <property type="match status" value="1"/>
</dbReference>
<evidence type="ECO:0000313" key="10">
    <source>
        <dbReference type="EMBL" id="KAJ4970983.1"/>
    </source>
</evidence>
<dbReference type="Proteomes" id="UP001141806">
    <property type="component" value="Unassembled WGS sequence"/>
</dbReference>
<keyword evidence="3" id="KW-0547">Nucleotide-binding</keyword>
<dbReference type="FunFam" id="1.10.10.10:FF:000322">
    <property type="entry name" value="Probable disease resistance protein At1g63360"/>
    <property type="match status" value="1"/>
</dbReference>
<dbReference type="InterPro" id="IPR041118">
    <property type="entry name" value="Rx_N"/>
</dbReference>
<name>A0A9Q0KI07_9MAGN</name>
<dbReference type="InterPro" id="IPR056789">
    <property type="entry name" value="LRR_R13L1-DRL21"/>
</dbReference>
<dbReference type="GO" id="GO:0006952">
    <property type="term" value="P:defense response"/>
    <property type="evidence" value="ECO:0007669"/>
    <property type="project" value="UniProtKB-KW"/>
</dbReference>
<evidence type="ECO:0000259" key="7">
    <source>
        <dbReference type="Pfam" id="PF18052"/>
    </source>
</evidence>
<dbReference type="InterPro" id="IPR042197">
    <property type="entry name" value="Apaf_helical"/>
</dbReference>
<dbReference type="Gene3D" id="1.10.8.430">
    <property type="entry name" value="Helical domain of apoptotic protease-activating factors"/>
    <property type="match status" value="1"/>
</dbReference>
<keyword evidence="4" id="KW-0611">Plant defense</keyword>
<evidence type="ECO:0000256" key="2">
    <source>
        <dbReference type="ARBA" id="ARBA00022737"/>
    </source>
</evidence>
<dbReference type="InterPro" id="IPR027417">
    <property type="entry name" value="P-loop_NTPase"/>
</dbReference>
<dbReference type="CDD" id="cd14798">
    <property type="entry name" value="RX-CC_like"/>
    <property type="match status" value="1"/>
</dbReference>
<accession>A0A9Q0KI07</accession>
<comment type="caution">
    <text evidence="10">The sequence shown here is derived from an EMBL/GenBank/DDBJ whole genome shotgun (WGS) entry which is preliminary data.</text>
</comment>
<dbReference type="GO" id="GO:0043531">
    <property type="term" value="F:ADP binding"/>
    <property type="evidence" value="ECO:0007669"/>
    <property type="project" value="InterPro"/>
</dbReference>
<sequence>MAELVIVHGVGVILMKVISMATPDIGFLWNVKDELKKLVHTLTAIQALLQDAEKQQEENMIVRHFLERLRDVAYATEDILDEYGYQTTRLNVMGNKVSKLFLHSISPAFKLKKALKIKNINSELDEIKRNMDALNFVRTSIPTTLQNRKTIETFSFVDESEISGRDEDKSKIVSRLIESENQDILLSVLPIVGMGGIGKTTLAKLVHHDEYVTKYFDERAWVHVSRDFDIKKVLTDIIESLTKRTCQLSSTDAIQKMLRDELKEKRFLIVLDDIWNVNIEQWDTLMTSLKIGARGSKIIATTRSSEVASMIGTLDMHLLERLSEEESWSILKKKAFGNGGAEETPSMVAIGKEIVKKCAGVPLAAKTLGGLMRIKKDQQEWLSIKDSEIWDLRMDEDGILPALKLSYDHMPSPLKQCFLYCSIFSKGGYILKSDLIQQWIALGFLEPSVGDKPLEDVGNDHCNYLLCNSLFQEPEKDDFGGIIKFKMHDLVFDMAHSLSRIANINVEYQELKNKSNGFYLIIYTDGDIKWFQECLFKFRKLRSLHLGCTKIGNSICSNVLDFLFKKLKHLRVLDLSHCGIKELPSSIKKLKHLRYLDLRENPIEELPASITSLYNLQILNLLGCPLKELPQDMRALVNLRQLIVSRQDGCLSKMPIEMGRLIHLEYLSTFVVGDKSRRSIKELQCLELGRTINIFNLEKVRSKEEANEANLKGKGKLSMLHLSWGSHVSSDDTSYMLEDDVLEGLQPHPNLKQLRINNFGGKNFPRWMMSGCGSNLPNLVNLYLHNCKILEGAPLLGQLPSLKIFHLTEMKRMKSFGSRLYYNDGNHGSIQYDQQVAANAITTTSSCSSSLTTLFPSLEELSLGQMPSLEEWVEPQPQDSCPSFPRLEKILVKDCPKLMIIPSQFPSLKHLHIERSNGTLLRFVVEVPSLTKLHINEVPDLQFLPEGLLHNNITHLVIKKIPNFEAIITPTEEDVEVQVQVQVLPLSLETLEKSGKMLEDVGFGFRILFVDLVSLTQAGVDFLAGDRINKSNCEDLHHKTEENGQYWEAAAACLLALFFFFFKAC</sequence>
<dbReference type="PANTHER" id="PTHR36766:SF70">
    <property type="entry name" value="DISEASE RESISTANCE PROTEIN RGA4"/>
    <property type="match status" value="1"/>
</dbReference>
<dbReference type="SMART" id="SM00369">
    <property type="entry name" value="LRR_TYP"/>
    <property type="match status" value="4"/>
</dbReference>
<dbReference type="InterPro" id="IPR001611">
    <property type="entry name" value="Leu-rich_rpt"/>
</dbReference>
<dbReference type="Pfam" id="PF12799">
    <property type="entry name" value="LRR_4"/>
    <property type="match status" value="1"/>
</dbReference>
<dbReference type="Gene3D" id="3.40.50.300">
    <property type="entry name" value="P-loop containing nucleotide triphosphate hydrolases"/>
    <property type="match status" value="1"/>
</dbReference>
<dbReference type="PROSITE" id="PS51450">
    <property type="entry name" value="LRR"/>
    <property type="match status" value="2"/>
</dbReference>
<dbReference type="SUPFAM" id="SSF52058">
    <property type="entry name" value="L domain-like"/>
    <property type="match status" value="1"/>
</dbReference>
<evidence type="ECO:0000259" key="8">
    <source>
        <dbReference type="Pfam" id="PF23559"/>
    </source>
</evidence>
<dbReference type="InterPro" id="IPR036388">
    <property type="entry name" value="WH-like_DNA-bd_sf"/>
</dbReference>
<dbReference type="Gene3D" id="1.10.10.10">
    <property type="entry name" value="Winged helix-like DNA-binding domain superfamily/Winged helix DNA-binding domain"/>
    <property type="match status" value="1"/>
</dbReference>
<feature type="domain" description="NB-ARC" evidence="6">
    <location>
        <begin position="166"/>
        <end position="337"/>
    </location>
</feature>
<dbReference type="FunFam" id="3.40.50.300:FF:001091">
    <property type="entry name" value="Probable disease resistance protein At1g61300"/>
    <property type="match status" value="1"/>
</dbReference>
<dbReference type="InterPro" id="IPR032675">
    <property type="entry name" value="LRR_dom_sf"/>
</dbReference>